<dbReference type="AlphaFoldDB" id="A0A563ELK4"/>
<protein>
    <submittedName>
        <fullName evidence="5">GNAT family N-acetyltransferase</fullName>
    </submittedName>
</protein>
<evidence type="ECO:0000256" key="3">
    <source>
        <dbReference type="SAM" id="MobiDB-lite"/>
    </source>
</evidence>
<dbReference type="Proteomes" id="UP000316639">
    <property type="component" value="Unassembled WGS sequence"/>
</dbReference>
<feature type="compositionally biased region" description="Low complexity" evidence="3">
    <location>
        <begin position="93"/>
        <end position="107"/>
    </location>
</feature>
<dbReference type="InterPro" id="IPR050832">
    <property type="entry name" value="Bact_Acetyltransf"/>
</dbReference>
<evidence type="ECO:0000313" key="5">
    <source>
        <dbReference type="EMBL" id="TWP47979.1"/>
    </source>
</evidence>
<keyword evidence="1 5" id="KW-0808">Transferase</keyword>
<evidence type="ECO:0000256" key="2">
    <source>
        <dbReference type="ARBA" id="ARBA00023315"/>
    </source>
</evidence>
<organism evidence="5 6">
    <name type="scientific">Lentzea tibetensis</name>
    <dbReference type="NCBI Taxonomy" id="2591470"/>
    <lineage>
        <taxon>Bacteria</taxon>
        <taxon>Bacillati</taxon>
        <taxon>Actinomycetota</taxon>
        <taxon>Actinomycetes</taxon>
        <taxon>Pseudonocardiales</taxon>
        <taxon>Pseudonocardiaceae</taxon>
        <taxon>Lentzea</taxon>
    </lineage>
</organism>
<proteinExistence type="predicted"/>
<dbReference type="PANTHER" id="PTHR43877">
    <property type="entry name" value="AMINOALKYLPHOSPHONATE N-ACETYLTRANSFERASE-RELATED-RELATED"/>
    <property type="match status" value="1"/>
</dbReference>
<feature type="compositionally biased region" description="Low complexity" evidence="3">
    <location>
        <begin position="51"/>
        <end position="63"/>
    </location>
</feature>
<dbReference type="InterPro" id="IPR016181">
    <property type="entry name" value="Acyl_CoA_acyltransferase"/>
</dbReference>
<feature type="region of interest" description="Disordered" evidence="3">
    <location>
        <begin position="89"/>
        <end position="128"/>
    </location>
</feature>
<feature type="region of interest" description="Disordered" evidence="3">
    <location>
        <begin position="33"/>
        <end position="67"/>
    </location>
</feature>
<dbReference type="InterPro" id="IPR000182">
    <property type="entry name" value="GNAT_dom"/>
</dbReference>
<evidence type="ECO:0000256" key="1">
    <source>
        <dbReference type="ARBA" id="ARBA00022679"/>
    </source>
</evidence>
<keyword evidence="2" id="KW-0012">Acyltransferase</keyword>
<comment type="caution">
    <text evidence="5">The sequence shown here is derived from an EMBL/GenBank/DDBJ whole genome shotgun (WGS) entry which is preliminary data.</text>
</comment>
<dbReference type="Pfam" id="PF00583">
    <property type="entry name" value="Acetyltransf_1"/>
    <property type="match status" value="1"/>
</dbReference>
<evidence type="ECO:0000313" key="6">
    <source>
        <dbReference type="Proteomes" id="UP000316639"/>
    </source>
</evidence>
<sequence>MILAVTRSRMEVSSSGLLAVSSGRPVFADASQPCRLSSRASPASVRLAPASTSSSRRPGNSSSMIWPPRTSSPCTCLPCGTPARYSGWSDNLSRSSTTTSSHDSVSTRAASRPETPPPITTALMGPLNPAERFTPEGVRRFANGSIGHMVELRDATQADAHAIAIVLVRSWRAAYRGLLPDDVLDGLSVPDREQFWSDVLTTRPPHTRAVVATIEGTVVGFAATGPPLVQADRADPDLGDLYALYLAPDVWRRGIGTQLHAAALDRLRSCGFTRAGLWVLDTNERALRFYLRRGWTDTGRSQLDRGPGGVELHERRLRRDLSD</sequence>
<gene>
    <name evidence="5" type="ORF">FKR81_30395</name>
</gene>
<dbReference type="SUPFAM" id="SSF55729">
    <property type="entry name" value="Acyl-CoA N-acyltransferases (Nat)"/>
    <property type="match status" value="1"/>
</dbReference>
<dbReference type="PROSITE" id="PS51186">
    <property type="entry name" value="GNAT"/>
    <property type="match status" value="1"/>
</dbReference>
<dbReference type="OrthoDB" id="5243635at2"/>
<dbReference type="EMBL" id="VOBR01000023">
    <property type="protein sequence ID" value="TWP47979.1"/>
    <property type="molecule type" value="Genomic_DNA"/>
</dbReference>
<keyword evidence="6" id="KW-1185">Reference proteome</keyword>
<feature type="domain" description="N-acetyltransferase" evidence="4">
    <location>
        <begin position="150"/>
        <end position="319"/>
    </location>
</feature>
<dbReference type="Gene3D" id="3.40.630.30">
    <property type="match status" value="1"/>
</dbReference>
<reference evidence="5 6" key="1">
    <citation type="submission" date="2019-07" db="EMBL/GenBank/DDBJ databases">
        <title>Lentzea xizangensis sp. nov., isolated from Qinghai-Tibetan Plateau Soils.</title>
        <authorList>
            <person name="Huang J."/>
        </authorList>
    </citation>
    <scope>NUCLEOTIDE SEQUENCE [LARGE SCALE GENOMIC DNA]</scope>
    <source>
        <strain evidence="5 6">FXJ1.1311</strain>
    </source>
</reference>
<dbReference type="CDD" id="cd04301">
    <property type="entry name" value="NAT_SF"/>
    <property type="match status" value="1"/>
</dbReference>
<evidence type="ECO:0000259" key="4">
    <source>
        <dbReference type="PROSITE" id="PS51186"/>
    </source>
</evidence>
<accession>A0A563ELK4</accession>
<name>A0A563ELK4_9PSEU</name>
<dbReference type="GO" id="GO:0016747">
    <property type="term" value="F:acyltransferase activity, transferring groups other than amino-acyl groups"/>
    <property type="evidence" value="ECO:0007669"/>
    <property type="project" value="InterPro"/>
</dbReference>